<evidence type="ECO:0000259" key="2">
    <source>
        <dbReference type="Pfam" id="PF07534"/>
    </source>
</evidence>
<evidence type="ECO:0000256" key="1">
    <source>
        <dbReference type="SAM" id="MobiDB-lite"/>
    </source>
</evidence>
<name>L7FMX8_ENTIV</name>
<evidence type="ECO:0000313" key="3">
    <source>
        <dbReference type="EMBL" id="ELP89718.1"/>
    </source>
</evidence>
<feature type="region of interest" description="Disordered" evidence="1">
    <location>
        <begin position="320"/>
        <end position="352"/>
    </location>
</feature>
<dbReference type="KEGG" id="eiv:EIN_455280"/>
<proteinExistence type="predicted"/>
<feature type="domain" description="TLDc" evidence="2">
    <location>
        <begin position="443"/>
        <end position="533"/>
    </location>
</feature>
<organism evidence="3 4">
    <name type="scientific">Entamoeba invadens IP1</name>
    <dbReference type="NCBI Taxonomy" id="370355"/>
    <lineage>
        <taxon>Eukaryota</taxon>
        <taxon>Amoebozoa</taxon>
        <taxon>Evosea</taxon>
        <taxon>Archamoebae</taxon>
        <taxon>Mastigamoebida</taxon>
        <taxon>Entamoebidae</taxon>
        <taxon>Entamoeba</taxon>
    </lineage>
</organism>
<reference evidence="3 4" key="1">
    <citation type="submission" date="2012-10" db="EMBL/GenBank/DDBJ databases">
        <authorList>
            <person name="Zafar N."/>
            <person name="Inman J."/>
            <person name="Hall N."/>
            <person name="Lorenzi H."/>
            <person name="Caler E."/>
        </authorList>
    </citation>
    <scope>NUCLEOTIDE SEQUENCE [LARGE SCALE GENOMIC DNA]</scope>
    <source>
        <strain evidence="3 4">IP1</strain>
    </source>
</reference>
<dbReference type="InterPro" id="IPR006571">
    <property type="entry name" value="TLDc_dom"/>
</dbReference>
<keyword evidence="4" id="KW-1185">Reference proteome</keyword>
<feature type="compositionally biased region" description="Basic residues" evidence="1">
    <location>
        <begin position="256"/>
        <end position="265"/>
    </location>
</feature>
<dbReference type="AlphaFoldDB" id="L7FMX8"/>
<evidence type="ECO:0000313" key="4">
    <source>
        <dbReference type="Proteomes" id="UP000014680"/>
    </source>
</evidence>
<dbReference type="GeneID" id="14888679"/>
<protein>
    <recommendedName>
        <fullName evidence="2">TLDc domain-containing protein</fullName>
    </recommendedName>
</protein>
<feature type="compositionally biased region" description="Basic residues" evidence="1">
    <location>
        <begin position="238"/>
        <end position="247"/>
    </location>
</feature>
<dbReference type="RefSeq" id="XP_004256489.1">
    <property type="nucleotide sequence ID" value="XM_004256441.1"/>
</dbReference>
<sequence>MVLPSPQTLITEINSLTPVEQIATIQKYVGSTEKCEEECFELSKEIGITAAMVTDLSYFINELKKKCLEDGAHIVETKNQIVTLLIQKEKMQFEEELKKNSFRKAQMFMEFSQKEKILNGKIRMSELLFDQQKTENTFLSNNEISNNDKLNEKINENYMTKVKPKIDGNEQQKENKNDNSITFVQNTKSEEKVKNKMLEIEDSFSETEDDTQNTEIIKQINDEKKQNESIDIQNENKKPKRKYRKRQPQSEYKNLGKPKKLRKKTTQKMIIIGEDKTNTFPKDIHNEDLKEPKVFRFEANSEAHKTLQEMENVTQGDIFNSKISSNSEEKDRNKKGEISMGNNTIARETNLLKDQKSSFDSIRSTELAQNMIRSDKIENSPTVVSQSKKTISKTPQQFKKQIEYDENYLSSEDKKQLQTWSGQNVGPIIYDVFKDLSVRGSNGLIKKISKCDGFILTIEDYDGNLFGAVVFKSITSENVTFGDKEAFVFTLKENGKKKCGKYNIKEKRASFAFCAESRFTTKLLDVGNGDIKVAKMNHDKVFCEVGSNSFEYEGEKCLCNKGMKEFEIKHLMVYRMEK</sequence>
<feature type="compositionally biased region" description="Basic and acidic residues" evidence="1">
    <location>
        <begin position="327"/>
        <end position="337"/>
    </location>
</feature>
<dbReference type="EMBL" id="KB206589">
    <property type="protein sequence ID" value="ELP89718.1"/>
    <property type="molecule type" value="Genomic_DNA"/>
</dbReference>
<dbReference type="Pfam" id="PF07534">
    <property type="entry name" value="TLD"/>
    <property type="match status" value="1"/>
</dbReference>
<dbReference type="VEuPathDB" id="AmoebaDB:EIN_455280"/>
<gene>
    <name evidence="3" type="ORF">EIN_455280</name>
</gene>
<dbReference type="Proteomes" id="UP000014680">
    <property type="component" value="Unassembled WGS sequence"/>
</dbReference>
<feature type="region of interest" description="Disordered" evidence="1">
    <location>
        <begin position="220"/>
        <end position="265"/>
    </location>
</feature>
<accession>L7FMX8</accession>